<evidence type="ECO:0000256" key="1">
    <source>
        <dbReference type="SAM" id="Coils"/>
    </source>
</evidence>
<feature type="region of interest" description="Disordered" evidence="2">
    <location>
        <begin position="688"/>
        <end position="734"/>
    </location>
</feature>
<dbReference type="AlphaFoldDB" id="A0A6P4YCH9"/>
<dbReference type="Proteomes" id="UP000515135">
    <property type="component" value="Unplaced"/>
</dbReference>
<evidence type="ECO:0000256" key="2">
    <source>
        <dbReference type="SAM" id="MobiDB-lite"/>
    </source>
</evidence>
<dbReference type="RefSeq" id="XP_019622118.1">
    <property type="nucleotide sequence ID" value="XM_019766559.1"/>
</dbReference>
<keyword evidence="3" id="KW-1185">Reference proteome</keyword>
<dbReference type="GeneID" id="109468307"/>
<dbReference type="KEGG" id="bbel:109468307"/>
<protein>
    <submittedName>
        <fullName evidence="4">Uncharacterized protein LOC109468307</fullName>
    </submittedName>
</protein>
<feature type="region of interest" description="Disordered" evidence="2">
    <location>
        <begin position="133"/>
        <end position="156"/>
    </location>
</feature>
<name>A0A6P4YCH9_BRABE</name>
<sequence length="734" mass="84798">MAAVHPDIFYLLQRSELLSDLLRQKERELEESRAESGRLRLQLQERDQRILELEGRLNNNNINEEPARKRARSQLYNTRLPWSSLRPSSLNEKKAALRTKFLEPCFEKLPKNVVKANVTFRTDDGFTVGVEWPKGPLDRNGQPPPADQAVTGRGYRHQTDETRDLVRWCVYFKDQASLSDVWFHELHMKFMKVIPPLSWLQEEKREQNNFIPYQMEENARDGNAASRSVKGIIEKHLMMPKNRDLLEGDEPEVGFRYGLDGRPQAKNNIIGAVMACITPVRNPEQALARPKRTVREEYCVFLYSGKEDYEEQVRCGSRVFREIEELHLNGIDIDLGEEGRKHVRIKWYVLSDWKALAIMLGLVGPTGDYFCISCYCRKAEIAQFRQDYALRSQESAHIHTGSRDSRGHQHLPVMSLDWGNAMIDTLHMYLRIGGKLLSQLIGWSIDQNHTDALEKAMKEVGIRTFYIRKEATREGPSTFKWKSLTGKELETAIQRLPDKLPAIINNIGSSGEVQIDSLQGRQLTAMLQAKGVERVPRLISERKALLKRLLGGAETVAQPGRGEDGVEIRVEDLQKLWKDFTVVMEMVKDPQQRHHVGRVAKQWCEDFRDITYQEDVTPYIHYLGCHLGTKLTEHPFMHSINCEMIEKKNHVQTRRFHHATQRGGGRYPSKWAEQLMQMENRETFASIHGIGQRQKRSWVRRNGQAPNPDPLPSSDDEEDDDDDRIAYNGEEDDD</sequence>
<dbReference type="OrthoDB" id="6152204at2759"/>
<accession>A0A6P4YCH9</accession>
<keyword evidence="1" id="KW-0175">Coiled coil</keyword>
<reference evidence="4" key="1">
    <citation type="submission" date="2025-08" db="UniProtKB">
        <authorList>
            <consortium name="RefSeq"/>
        </authorList>
    </citation>
    <scope>IDENTIFICATION</scope>
    <source>
        <tissue evidence="4">Gonad</tissue>
    </source>
</reference>
<organism evidence="3 4">
    <name type="scientific">Branchiostoma belcheri</name>
    <name type="common">Amphioxus</name>
    <dbReference type="NCBI Taxonomy" id="7741"/>
    <lineage>
        <taxon>Eukaryota</taxon>
        <taxon>Metazoa</taxon>
        <taxon>Chordata</taxon>
        <taxon>Cephalochordata</taxon>
        <taxon>Leptocardii</taxon>
        <taxon>Amphioxiformes</taxon>
        <taxon>Branchiostomatidae</taxon>
        <taxon>Branchiostoma</taxon>
    </lineage>
</organism>
<dbReference type="PANTHER" id="PTHR31424:SF5">
    <property type="entry name" value="APPLE DOMAIN-CONTAINING PROTEIN"/>
    <property type="match status" value="1"/>
</dbReference>
<feature type="compositionally biased region" description="Acidic residues" evidence="2">
    <location>
        <begin position="714"/>
        <end position="734"/>
    </location>
</feature>
<gene>
    <name evidence="4" type="primary">LOC109468307</name>
</gene>
<evidence type="ECO:0000313" key="4">
    <source>
        <dbReference type="RefSeq" id="XP_019622118.1"/>
    </source>
</evidence>
<proteinExistence type="predicted"/>
<dbReference type="PANTHER" id="PTHR31424">
    <property type="entry name" value="PROTEIN CBG23806"/>
    <property type="match status" value="1"/>
</dbReference>
<feature type="coiled-coil region" evidence="1">
    <location>
        <begin position="15"/>
        <end position="42"/>
    </location>
</feature>
<evidence type="ECO:0000313" key="3">
    <source>
        <dbReference type="Proteomes" id="UP000515135"/>
    </source>
</evidence>